<evidence type="ECO:0000313" key="1">
    <source>
        <dbReference type="EMBL" id="CAG8798208.1"/>
    </source>
</evidence>
<organism evidence="1 2">
    <name type="scientific">Racocetra fulgida</name>
    <dbReference type="NCBI Taxonomy" id="60492"/>
    <lineage>
        <taxon>Eukaryota</taxon>
        <taxon>Fungi</taxon>
        <taxon>Fungi incertae sedis</taxon>
        <taxon>Mucoromycota</taxon>
        <taxon>Glomeromycotina</taxon>
        <taxon>Glomeromycetes</taxon>
        <taxon>Diversisporales</taxon>
        <taxon>Gigasporaceae</taxon>
        <taxon>Racocetra</taxon>
    </lineage>
</organism>
<name>A0A9N9JVJ3_9GLOM</name>
<sequence>LDPGEIMRRFDYRPGKFTVSNLFLKLQHDVFNNDAIIEWSISALRGG</sequence>
<protein>
    <submittedName>
        <fullName evidence="1">5254_t:CDS:1</fullName>
    </submittedName>
</protein>
<dbReference type="EMBL" id="CAJVPZ010068586">
    <property type="protein sequence ID" value="CAG8798208.1"/>
    <property type="molecule type" value="Genomic_DNA"/>
</dbReference>
<gene>
    <name evidence="1" type="ORF">RFULGI_LOCUS17453</name>
</gene>
<reference evidence="1" key="1">
    <citation type="submission" date="2021-06" db="EMBL/GenBank/DDBJ databases">
        <authorList>
            <person name="Kallberg Y."/>
            <person name="Tangrot J."/>
            <person name="Rosling A."/>
        </authorList>
    </citation>
    <scope>NUCLEOTIDE SEQUENCE</scope>
    <source>
        <strain evidence="1">IN212</strain>
    </source>
</reference>
<keyword evidence="2" id="KW-1185">Reference proteome</keyword>
<feature type="non-terminal residue" evidence="1">
    <location>
        <position position="1"/>
    </location>
</feature>
<proteinExistence type="predicted"/>
<evidence type="ECO:0000313" key="2">
    <source>
        <dbReference type="Proteomes" id="UP000789396"/>
    </source>
</evidence>
<dbReference type="Proteomes" id="UP000789396">
    <property type="component" value="Unassembled WGS sequence"/>
</dbReference>
<dbReference type="OrthoDB" id="194443at2759"/>
<accession>A0A9N9JVJ3</accession>
<dbReference type="AlphaFoldDB" id="A0A9N9JVJ3"/>
<comment type="caution">
    <text evidence="1">The sequence shown here is derived from an EMBL/GenBank/DDBJ whole genome shotgun (WGS) entry which is preliminary data.</text>
</comment>
<feature type="non-terminal residue" evidence="1">
    <location>
        <position position="47"/>
    </location>
</feature>